<dbReference type="GO" id="GO:0004364">
    <property type="term" value="F:glutathione transferase activity"/>
    <property type="evidence" value="ECO:0007669"/>
    <property type="project" value="InterPro"/>
</dbReference>
<dbReference type="PIRSF" id="PIRSF015753">
    <property type="entry name" value="GST"/>
    <property type="match status" value="1"/>
</dbReference>
<dbReference type="OrthoDB" id="2309723at2759"/>
<keyword evidence="6" id="KW-1185">Reference proteome</keyword>
<dbReference type="InterPro" id="IPR004045">
    <property type="entry name" value="Glutathione_S-Trfase_N"/>
</dbReference>
<keyword evidence="5" id="KW-0808">Transferase</keyword>
<dbReference type="InterPro" id="IPR016639">
    <property type="entry name" value="GST_Omega/GSH"/>
</dbReference>
<name>S3CMV8_GLAL2</name>
<feature type="binding site" evidence="2">
    <location>
        <begin position="130"/>
        <end position="131"/>
    </location>
    <ligand>
        <name>glutathione</name>
        <dbReference type="ChEBI" id="CHEBI:57925"/>
    </ligand>
</feature>
<dbReference type="InterPro" id="IPR047047">
    <property type="entry name" value="GST_Omega-like_C"/>
</dbReference>
<dbReference type="InterPro" id="IPR036282">
    <property type="entry name" value="Glutathione-S-Trfase_C_sf"/>
</dbReference>
<evidence type="ECO:0000256" key="2">
    <source>
        <dbReference type="PIRSR" id="PIRSR015753-2"/>
    </source>
</evidence>
<dbReference type="CDD" id="cd03190">
    <property type="entry name" value="GST_C_Omega_like"/>
    <property type="match status" value="1"/>
</dbReference>
<dbReference type="InterPro" id="IPR010987">
    <property type="entry name" value="Glutathione-S-Trfase_C-like"/>
</dbReference>
<dbReference type="KEGG" id="glz:GLAREA_02462"/>
<dbReference type="SUPFAM" id="SSF52833">
    <property type="entry name" value="Thioredoxin-like"/>
    <property type="match status" value="1"/>
</dbReference>
<dbReference type="SFLD" id="SFLDS00019">
    <property type="entry name" value="Glutathione_Transferase_(cytos"/>
    <property type="match status" value="1"/>
</dbReference>
<feature type="active site" description="Nucleophile" evidence="1">
    <location>
        <position position="37"/>
    </location>
</feature>
<dbReference type="HOGENOM" id="CLU_037263_0_1_1"/>
<feature type="binding site" evidence="2">
    <location>
        <position position="75"/>
    </location>
    <ligand>
        <name>glutathione</name>
        <dbReference type="ChEBI" id="CHEBI:57925"/>
    </ligand>
</feature>
<dbReference type="Pfam" id="PF13409">
    <property type="entry name" value="GST_N_2"/>
    <property type="match status" value="1"/>
</dbReference>
<dbReference type="Gene3D" id="1.20.1050.10">
    <property type="match status" value="1"/>
</dbReference>
<protein>
    <submittedName>
        <fullName evidence="5">Glutathione S-transferase (GST), C-terminal</fullName>
    </submittedName>
</protein>
<dbReference type="PANTHER" id="PTHR32419">
    <property type="entry name" value="GLUTATHIONYL-HYDROQUINONE REDUCTASE"/>
    <property type="match status" value="1"/>
</dbReference>
<feature type="binding site" evidence="2">
    <location>
        <begin position="112"/>
        <end position="115"/>
    </location>
    <ligand>
        <name>glutathione</name>
        <dbReference type="ChEBI" id="CHEBI:57925"/>
    </ligand>
</feature>
<accession>S3CMV8</accession>
<sequence length="326" mass="37247">MASASTFRDGAWHGKIEEGGQFPPEAGRYHLYIGLFCPFAHRVNLIRHLKGLTGIVDISIVKAYPKGDDKGWPGWKFPSDDDPYADATTDQLFGSKYLHEVYFKDKGDYEGKFSVPVVWDKKTNQIVNNESLEILRDWNTAFNSILPDNCKTVDLYPEDLRGKIDEIGAWMQSDLNTGVYKAGFAPDQETYDRNVVPVFKALNRMEKLIAQNGGPYVLGSRITELDLRLYPTIVRFDTAYVQHFKCNLGTIRHDYPILNEWLKNLYWNVPGFKETMNFKHIKENYTKSHAGINPRAITPMGPVPDVESNPQLDWENIQPGEVQLPE</sequence>
<dbReference type="AlphaFoldDB" id="S3CMV8"/>
<dbReference type="SFLD" id="SFLDG01148">
    <property type="entry name" value="Xi_(cytGST)"/>
    <property type="match status" value="1"/>
</dbReference>
<dbReference type="FunFam" id="1.20.1050.10:FF:000059">
    <property type="entry name" value="Putative cell wall organization protein/glutathione transferase"/>
    <property type="match status" value="1"/>
</dbReference>
<dbReference type="SUPFAM" id="SSF47616">
    <property type="entry name" value="GST C-terminal domain-like"/>
    <property type="match status" value="1"/>
</dbReference>
<dbReference type="SFLD" id="SFLDG01206">
    <property type="entry name" value="Xi.1"/>
    <property type="match status" value="1"/>
</dbReference>
<dbReference type="RefSeq" id="XP_008085739.1">
    <property type="nucleotide sequence ID" value="XM_008087548.1"/>
</dbReference>
<feature type="site" description="Lowers pKa of active site Cys" evidence="3">
    <location>
        <position position="285"/>
    </location>
</feature>
<feature type="active site" description="Proton donor/acceptor" evidence="1">
    <location>
        <position position="180"/>
    </location>
</feature>
<dbReference type="PROSITE" id="PS50405">
    <property type="entry name" value="GST_CTER"/>
    <property type="match status" value="1"/>
</dbReference>
<reference evidence="5 6" key="1">
    <citation type="journal article" date="2013" name="BMC Genomics">
        <title>Genomics-driven discovery of the pneumocandin biosynthetic gene cluster in the fungus Glarea lozoyensis.</title>
        <authorList>
            <person name="Chen L."/>
            <person name="Yue Q."/>
            <person name="Zhang X."/>
            <person name="Xiang M."/>
            <person name="Wang C."/>
            <person name="Li S."/>
            <person name="Che Y."/>
            <person name="Ortiz-Lopez F.J."/>
            <person name="Bills G.F."/>
            <person name="Liu X."/>
            <person name="An Z."/>
        </authorList>
    </citation>
    <scope>NUCLEOTIDE SEQUENCE [LARGE SCALE GENOMIC DNA]</scope>
    <source>
        <strain evidence="6">ATCC 20868 / MF5171</strain>
    </source>
</reference>
<evidence type="ECO:0000256" key="3">
    <source>
        <dbReference type="PIRSR" id="PIRSR015753-3"/>
    </source>
</evidence>
<dbReference type="eggNOG" id="KOG2903">
    <property type="taxonomic scope" value="Eukaryota"/>
</dbReference>
<dbReference type="Pfam" id="PF13410">
    <property type="entry name" value="GST_C_2"/>
    <property type="match status" value="1"/>
</dbReference>
<evidence type="ECO:0000256" key="1">
    <source>
        <dbReference type="PIRSR" id="PIRSR015753-1"/>
    </source>
</evidence>
<dbReference type="GeneID" id="19461519"/>
<dbReference type="PANTHER" id="PTHR32419:SF23">
    <property type="entry name" value="GLUTATHIONE S-TRANSFERASE (EUROFUNG)"/>
    <property type="match status" value="1"/>
</dbReference>
<feature type="domain" description="GST C-terminal" evidence="4">
    <location>
        <begin position="157"/>
        <end position="288"/>
    </location>
</feature>
<dbReference type="InterPro" id="IPR040079">
    <property type="entry name" value="Glutathione_S-Trfase"/>
</dbReference>
<dbReference type="Gene3D" id="3.40.30.10">
    <property type="entry name" value="Glutaredoxin"/>
    <property type="match status" value="1"/>
</dbReference>
<proteinExistence type="predicted"/>
<dbReference type="InterPro" id="IPR036249">
    <property type="entry name" value="Thioredoxin-like_sf"/>
</dbReference>
<dbReference type="Proteomes" id="UP000016922">
    <property type="component" value="Unassembled WGS sequence"/>
</dbReference>
<evidence type="ECO:0000259" key="4">
    <source>
        <dbReference type="PROSITE" id="PS50405"/>
    </source>
</evidence>
<feature type="site" description="Lowers pKa of active site Cys" evidence="3">
    <location>
        <position position="240"/>
    </location>
</feature>
<dbReference type="EMBL" id="KE145370">
    <property type="protein sequence ID" value="EPE26549.1"/>
    <property type="molecule type" value="Genomic_DNA"/>
</dbReference>
<dbReference type="GO" id="GO:0005737">
    <property type="term" value="C:cytoplasm"/>
    <property type="evidence" value="ECO:0007669"/>
    <property type="project" value="TreeGrafter"/>
</dbReference>
<organism evidence="5 6">
    <name type="scientific">Glarea lozoyensis (strain ATCC 20868 / MF5171)</name>
    <dbReference type="NCBI Taxonomy" id="1116229"/>
    <lineage>
        <taxon>Eukaryota</taxon>
        <taxon>Fungi</taxon>
        <taxon>Dikarya</taxon>
        <taxon>Ascomycota</taxon>
        <taxon>Pezizomycotina</taxon>
        <taxon>Leotiomycetes</taxon>
        <taxon>Helotiales</taxon>
        <taxon>Helotiaceae</taxon>
        <taxon>Glarea</taxon>
    </lineage>
</organism>
<evidence type="ECO:0000313" key="5">
    <source>
        <dbReference type="EMBL" id="EPE26549.1"/>
    </source>
</evidence>
<evidence type="ECO:0000313" key="6">
    <source>
        <dbReference type="Proteomes" id="UP000016922"/>
    </source>
</evidence>
<dbReference type="STRING" id="1116229.S3CMV8"/>
<gene>
    <name evidence="5" type="ORF">GLAREA_02462</name>
</gene>
<dbReference type="OMA" id="LYWNVKG"/>